<dbReference type="Proteomes" id="UP000800035">
    <property type="component" value="Unassembled WGS sequence"/>
</dbReference>
<proteinExistence type="predicted"/>
<dbReference type="OrthoDB" id="3792115at2759"/>
<evidence type="ECO:0000313" key="3">
    <source>
        <dbReference type="Proteomes" id="UP000800035"/>
    </source>
</evidence>
<evidence type="ECO:0000313" key="2">
    <source>
        <dbReference type="EMBL" id="KAF1954666.1"/>
    </source>
</evidence>
<evidence type="ECO:0000256" key="1">
    <source>
        <dbReference type="SAM" id="MobiDB-lite"/>
    </source>
</evidence>
<feature type="region of interest" description="Disordered" evidence="1">
    <location>
        <begin position="167"/>
        <end position="190"/>
    </location>
</feature>
<reference evidence="2" key="1">
    <citation type="journal article" date="2020" name="Stud. Mycol.">
        <title>101 Dothideomycetes genomes: a test case for predicting lifestyles and emergence of pathogens.</title>
        <authorList>
            <person name="Haridas S."/>
            <person name="Albert R."/>
            <person name="Binder M."/>
            <person name="Bloem J."/>
            <person name="Labutti K."/>
            <person name="Salamov A."/>
            <person name="Andreopoulos B."/>
            <person name="Baker S."/>
            <person name="Barry K."/>
            <person name="Bills G."/>
            <person name="Bluhm B."/>
            <person name="Cannon C."/>
            <person name="Castanera R."/>
            <person name="Culley D."/>
            <person name="Daum C."/>
            <person name="Ezra D."/>
            <person name="Gonzalez J."/>
            <person name="Henrissat B."/>
            <person name="Kuo A."/>
            <person name="Liang C."/>
            <person name="Lipzen A."/>
            <person name="Lutzoni F."/>
            <person name="Magnuson J."/>
            <person name="Mondo S."/>
            <person name="Nolan M."/>
            <person name="Ohm R."/>
            <person name="Pangilinan J."/>
            <person name="Park H.-J."/>
            <person name="Ramirez L."/>
            <person name="Alfaro M."/>
            <person name="Sun H."/>
            <person name="Tritt A."/>
            <person name="Yoshinaga Y."/>
            <person name="Zwiers L.-H."/>
            <person name="Turgeon B."/>
            <person name="Goodwin S."/>
            <person name="Spatafora J."/>
            <person name="Crous P."/>
            <person name="Grigoriev I."/>
        </authorList>
    </citation>
    <scope>NUCLEOTIDE SEQUENCE</scope>
    <source>
        <strain evidence="2">CBS 675.92</strain>
    </source>
</reference>
<organism evidence="2 3">
    <name type="scientific">Byssothecium circinans</name>
    <dbReference type="NCBI Taxonomy" id="147558"/>
    <lineage>
        <taxon>Eukaryota</taxon>
        <taxon>Fungi</taxon>
        <taxon>Dikarya</taxon>
        <taxon>Ascomycota</taxon>
        <taxon>Pezizomycotina</taxon>
        <taxon>Dothideomycetes</taxon>
        <taxon>Pleosporomycetidae</taxon>
        <taxon>Pleosporales</taxon>
        <taxon>Massarineae</taxon>
        <taxon>Massarinaceae</taxon>
        <taxon>Byssothecium</taxon>
    </lineage>
</organism>
<dbReference type="AlphaFoldDB" id="A0A6A5TVE9"/>
<gene>
    <name evidence="2" type="ORF">CC80DRAFT_123842</name>
</gene>
<keyword evidence="3" id="KW-1185">Reference proteome</keyword>
<protein>
    <submittedName>
        <fullName evidence="2">Uncharacterized protein</fullName>
    </submittedName>
</protein>
<dbReference type="EMBL" id="ML976998">
    <property type="protein sequence ID" value="KAF1954666.1"/>
    <property type="molecule type" value="Genomic_DNA"/>
</dbReference>
<name>A0A6A5TVE9_9PLEO</name>
<sequence length="253" mass="28353">MVSAFQYLRGKHSTFPAHYPMENLSCQKPFHNPYIDFSFYRLRYLALGKHPSHHINTNIVNPQTTSTLYRTNTLPPTMLRQTLTTTSARLHSISLPVGQRFSTASRLQCKARVGQMLEQAQAALSATAAKEVNTNEGQNDNSVCRNQLIWLVKHSLGENPAAKILTPHEESWNTGPLQRKDGQGGSGSESQRGVVTVWSHLWSVLLSVSCRTCVLTCRIGELGLIHCARLSKEACPWRYFLSQAKLTMIMNDT</sequence>
<accession>A0A6A5TVE9</accession>